<keyword evidence="1" id="KW-0812">Transmembrane</keyword>
<evidence type="ECO:0000313" key="4">
    <source>
        <dbReference type="EMBL" id="CAL1159361.1"/>
    </source>
</evidence>
<dbReference type="AlphaFoldDB" id="A0A9P1DAM4"/>
<reference evidence="4" key="2">
    <citation type="submission" date="2024-04" db="EMBL/GenBank/DDBJ databases">
        <authorList>
            <person name="Chen Y."/>
            <person name="Shah S."/>
            <person name="Dougan E. K."/>
            <person name="Thang M."/>
            <person name="Chan C."/>
        </authorList>
    </citation>
    <scope>NUCLEOTIDE SEQUENCE [LARGE SCALE GENOMIC DNA]</scope>
</reference>
<name>A0A9P1DAM4_9DINO</name>
<proteinExistence type="predicted"/>
<feature type="transmembrane region" description="Helical" evidence="1">
    <location>
        <begin position="66"/>
        <end position="90"/>
    </location>
</feature>
<dbReference type="EMBL" id="CAMXCT030005109">
    <property type="protein sequence ID" value="CAL4798729.1"/>
    <property type="molecule type" value="Genomic_DNA"/>
</dbReference>
<feature type="transmembrane region" description="Helical" evidence="1">
    <location>
        <begin position="146"/>
        <end position="165"/>
    </location>
</feature>
<reference evidence="2" key="1">
    <citation type="submission" date="2022-10" db="EMBL/GenBank/DDBJ databases">
        <authorList>
            <person name="Chen Y."/>
            <person name="Dougan E. K."/>
            <person name="Chan C."/>
            <person name="Rhodes N."/>
            <person name="Thang M."/>
        </authorList>
    </citation>
    <scope>NUCLEOTIDE SEQUENCE</scope>
</reference>
<dbReference type="Proteomes" id="UP001152797">
    <property type="component" value="Unassembled WGS sequence"/>
</dbReference>
<evidence type="ECO:0000313" key="3">
    <source>
        <dbReference type="EMBL" id="CAI4011417.1"/>
    </source>
</evidence>
<comment type="caution">
    <text evidence="2">The sequence shown here is derived from an EMBL/GenBank/DDBJ whole genome shotgun (WGS) entry which is preliminary data.</text>
</comment>
<evidence type="ECO:0000256" key="1">
    <source>
        <dbReference type="SAM" id="Phobius"/>
    </source>
</evidence>
<dbReference type="EMBL" id="CAMXCT030003737">
    <property type="protein sequence ID" value="CAL4793298.1"/>
    <property type="molecule type" value="Genomic_DNA"/>
</dbReference>
<organism evidence="2">
    <name type="scientific">Cladocopium goreaui</name>
    <dbReference type="NCBI Taxonomy" id="2562237"/>
    <lineage>
        <taxon>Eukaryota</taxon>
        <taxon>Sar</taxon>
        <taxon>Alveolata</taxon>
        <taxon>Dinophyceae</taxon>
        <taxon>Suessiales</taxon>
        <taxon>Symbiodiniaceae</taxon>
        <taxon>Cladocopium</taxon>
    </lineage>
</organism>
<gene>
    <name evidence="2" type="ORF">C1SCF055_LOCUS31667</name>
    <name evidence="3" type="ORF">C1SCF055_LOCUS36585</name>
</gene>
<dbReference type="EMBL" id="CAMXCT010003737">
    <property type="protein sequence ID" value="CAI4005986.1"/>
    <property type="molecule type" value="Genomic_DNA"/>
</dbReference>
<sequence>MIQANKATVVTEFHKQSLEVRNMELDFYLLVFERISTISALLAGFASTAIQVEVPEGSSPILKTCYLLFAATALGAHLLVVVVCTMCTMWGPGHALRGRDANCVDHAVAVLDAAQRQMEMFFFLGLISYFLSCIFLVCLLFDLKGRILVCSIFLLTLIWLARKVLRIGQVLRPGRWTSGHIHGSAVKIGELMGDDALTAEHGVSASFATNF</sequence>
<feature type="transmembrane region" description="Helical" evidence="1">
    <location>
        <begin position="121"/>
        <end position="140"/>
    </location>
</feature>
<keyword evidence="5" id="KW-1185">Reference proteome</keyword>
<dbReference type="EMBL" id="CAMXCT020003737">
    <property type="protein sequence ID" value="CAL1159361.1"/>
    <property type="molecule type" value="Genomic_DNA"/>
</dbReference>
<dbReference type="EMBL" id="CAMXCT020005109">
    <property type="protein sequence ID" value="CAL1164792.1"/>
    <property type="molecule type" value="Genomic_DNA"/>
</dbReference>
<keyword evidence="1" id="KW-1133">Transmembrane helix</keyword>
<evidence type="ECO:0000313" key="2">
    <source>
        <dbReference type="EMBL" id="CAI4005986.1"/>
    </source>
</evidence>
<feature type="transmembrane region" description="Helical" evidence="1">
    <location>
        <begin position="25"/>
        <end position="46"/>
    </location>
</feature>
<evidence type="ECO:0008006" key="6">
    <source>
        <dbReference type="Google" id="ProtNLM"/>
    </source>
</evidence>
<protein>
    <recommendedName>
        <fullName evidence="6">Transmembrane protein</fullName>
    </recommendedName>
</protein>
<accession>A0A9P1DAM4</accession>
<evidence type="ECO:0000313" key="5">
    <source>
        <dbReference type="Proteomes" id="UP001152797"/>
    </source>
</evidence>
<dbReference type="EMBL" id="CAMXCT010005109">
    <property type="protein sequence ID" value="CAI4011417.1"/>
    <property type="molecule type" value="Genomic_DNA"/>
</dbReference>
<keyword evidence="1" id="KW-0472">Membrane</keyword>
<dbReference type="OrthoDB" id="442734at2759"/>